<dbReference type="EMBL" id="SSTD01007443">
    <property type="protein sequence ID" value="TYK18856.1"/>
    <property type="molecule type" value="Genomic_DNA"/>
</dbReference>
<evidence type="ECO:0000313" key="1">
    <source>
        <dbReference type="EMBL" id="TYK18856.1"/>
    </source>
</evidence>
<dbReference type="Proteomes" id="UP000321947">
    <property type="component" value="Unassembled WGS sequence"/>
</dbReference>
<reference evidence="1 2" key="1">
    <citation type="submission" date="2019-08" db="EMBL/GenBank/DDBJ databases">
        <title>Draft genome sequences of two oriental melons (Cucumis melo L. var makuwa).</title>
        <authorList>
            <person name="Kwon S.-Y."/>
        </authorList>
    </citation>
    <scope>NUCLEOTIDE SEQUENCE [LARGE SCALE GENOMIC DNA]</scope>
    <source>
        <strain evidence="2">cv. Chang Bougi</strain>
        <tissue evidence="1">Leaf</tissue>
    </source>
</reference>
<dbReference type="AlphaFoldDB" id="A0A5D3D5Q9"/>
<accession>A0A5D3D5Q9</accession>
<proteinExistence type="predicted"/>
<sequence length="169" mass="18497">MSRTPAAPAFATYTRTAPAPLAEPHDRMSRECLCRAVPSAASRADSCLQAEPIPAFLAEPIRLSLSRQPASVLSTYFGLRSPTGPPVWHGYRYDLSDSMRSSQPDCLSVSSGYATDQYVLGVPSGHRRPDFVPTGAQVARVRERANYWIEVGVRARASWRATTCDRGEP</sequence>
<comment type="caution">
    <text evidence="1">The sequence shown here is derived from an EMBL/GenBank/DDBJ whole genome shotgun (WGS) entry which is preliminary data.</text>
</comment>
<gene>
    <name evidence="1" type="ORF">E5676_scaffold204G00540</name>
</gene>
<name>A0A5D3D5Q9_CUCMM</name>
<organism evidence="1 2">
    <name type="scientific">Cucumis melo var. makuwa</name>
    <name type="common">Oriental melon</name>
    <dbReference type="NCBI Taxonomy" id="1194695"/>
    <lineage>
        <taxon>Eukaryota</taxon>
        <taxon>Viridiplantae</taxon>
        <taxon>Streptophyta</taxon>
        <taxon>Embryophyta</taxon>
        <taxon>Tracheophyta</taxon>
        <taxon>Spermatophyta</taxon>
        <taxon>Magnoliopsida</taxon>
        <taxon>eudicotyledons</taxon>
        <taxon>Gunneridae</taxon>
        <taxon>Pentapetalae</taxon>
        <taxon>rosids</taxon>
        <taxon>fabids</taxon>
        <taxon>Cucurbitales</taxon>
        <taxon>Cucurbitaceae</taxon>
        <taxon>Benincaseae</taxon>
        <taxon>Cucumis</taxon>
    </lineage>
</organism>
<evidence type="ECO:0000313" key="2">
    <source>
        <dbReference type="Proteomes" id="UP000321947"/>
    </source>
</evidence>
<protein>
    <submittedName>
        <fullName evidence="1">Uncharacterized protein</fullName>
    </submittedName>
</protein>